<dbReference type="GO" id="GO:0016787">
    <property type="term" value="F:hydrolase activity"/>
    <property type="evidence" value="ECO:0007669"/>
    <property type="project" value="UniProtKB-KW"/>
</dbReference>
<dbReference type="Pfam" id="PF02682">
    <property type="entry name" value="CT_C_D"/>
    <property type="match status" value="1"/>
</dbReference>
<feature type="domain" description="Carboxyltransferase" evidence="5">
    <location>
        <begin position="5"/>
        <end position="206"/>
    </location>
</feature>
<dbReference type="PANTHER" id="PTHR34698">
    <property type="entry name" value="5-OXOPROLINASE SUBUNIT B"/>
    <property type="match status" value="1"/>
</dbReference>
<proteinExistence type="predicted"/>
<keyword evidence="3" id="KW-0067">ATP-binding</keyword>
<dbReference type="SUPFAM" id="SSF50891">
    <property type="entry name" value="Cyclophilin-like"/>
    <property type="match status" value="1"/>
</dbReference>
<evidence type="ECO:0000256" key="2">
    <source>
        <dbReference type="ARBA" id="ARBA00022801"/>
    </source>
</evidence>
<name>A0A2K9PKI8_9FLAO</name>
<dbReference type="PANTHER" id="PTHR34698:SF2">
    <property type="entry name" value="5-OXOPROLINASE SUBUNIT B"/>
    <property type="match status" value="1"/>
</dbReference>
<dbReference type="NCBIfam" id="TIGR00370">
    <property type="entry name" value="5-oxoprolinase subunit PxpB"/>
    <property type="match status" value="1"/>
</dbReference>
<dbReference type="Gene3D" id="3.30.1360.40">
    <property type="match status" value="1"/>
</dbReference>
<reference evidence="6 7" key="1">
    <citation type="submission" date="2018-01" db="EMBL/GenBank/DDBJ databases">
        <title>Complete genome sequence of Flavivirga eckloniae ECD14 isolated from seaweed Ecklonia cava.</title>
        <authorList>
            <person name="Lee J.H."/>
            <person name="Baik K.S."/>
            <person name="Seong C.N."/>
        </authorList>
    </citation>
    <scope>NUCLEOTIDE SEQUENCE [LARGE SCALE GENOMIC DNA]</scope>
    <source>
        <strain evidence="6 7">ECD14</strain>
    </source>
</reference>
<keyword evidence="4" id="KW-0472">Membrane</keyword>
<dbReference type="InterPro" id="IPR003833">
    <property type="entry name" value="CT_C_D"/>
</dbReference>
<dbReference type="Proteomes" id="UP000235826">
    <property type="component" value="Chromosome"/>
</dbReference>
<dbReference type="InterPro" id="IPR010016">
    <property type="entry name" value="PxpB"/>
</dbReference>
<evidence type="ECO:0000259" key="5">
    <source>
        <dbReference type="SMART" id="SM00796"/>
    </source>
</evidence>
<evidence type="ECO:0000313" key="6">
    <source>
        <dbReference type="EMBL" id="AUP77581.1"/>
    </source>
</evidence>
<keyword evidence="1" id="KW-0547">Nucleotide-binding</keyword>
<evidence type="ECO:0000313" key="7">
    <source>
        <dbReference type="Proteomes" id="UP000235826"/>
    </source>
</evidence>
<evidence type="ECO:0000256" key="4">
    <source>
        <dbReference type="SAM" id="Phobius"/>
    </source>
</evidence>
<keyword evidence="4" id="KW-1133">Transmembrane helix</keyword>
<gene>
    <name evidence="6" type="ORF">C1H87_02145</name>
</gene>
<dbReference type="EMBL" id="CP025791">
    <property type="protein sequence ID" value="AUP77581.1"/>
    <property type="molecule type" value="Genomic_DNA"/>
</dbReference>
<sequence>MIYELTYKTYGERSILIEWPMAIDEHILSDILRFKEKIKNRSIEELVEVRSAYNSLLVVYNYEFLSFNDVVYNLKELYSEINQHSKSKRKQWKIPVCYDDVFGIDLEEMALEKGLTKEAIITLYSKAVYTVYFIGFLPGFMYLGGLDKKLHTPRKATPRLKIDKGAVAIGGEQTGVYPSESPGGWNIIGNSPIDFFNPKNKAPCFVNAGDTITFKPVSLKTYNDIKTLVDAGVYQIESEVIDG</sequence>
<dbReference type="SMART" id="SM00796">
    <property type="entry name" value="AHS1"/>
    <property type="match status" value="1"/>
</dbReference>
<evidence type="ECO:0000256" key="3">
    <source>
        <dbReference type="ARBA" id="ARBA00022840"/>
    </source>
</evidence>
<dbReference type="InterPro" id="IPR029000">
    <property type="entry name" value="Cyclophilin-like_dom_sf"/>
</dbReference>
<dbReference type="Gene3D" id="2.40.100.10">
    <property type="entry name" value="Cyclophilin-like"/>
    <property type="match status" value="1"/>
</dbReference>
<dbReference type="OrthoDB" id="9778567at2"/>
<evidence type="ECO:0000256" key="1">
    <source>
        <dbReference type="ARBA" id="ARBA00022741"/>
    </source>
</evidence>
<dbReference type="RefSeq" id="WP_102754241.1">
    <property type="nucleotide sequence ID" value="NZ_CP025791.1"/>
</dbReference>
<feature type="transmembrane region" description="Helical" evidence="4">
    <location>
        <begin position="127"/>
        <end position="145"/>
    </location>
</feature>
<accession>A0A2K9PKI8</accession>
<dbReference type="KEGG" id="fek:C1H87_02145"/>
<keyword evidence="2 6" id="KW-0378">Hydrolase</keyword>
<dbReference type="AlphaFoldDB" id="A0A2K9PKI8"/>
<organism evidence="6 7">
    <name type="scientific">Flavivirga eckloniae</name>
    <dbReference type="NCBI Taxonomy" id="1803846"/>
    <lineage>
        <taxon>Bacteria</taxon>
        <taxon>Pseudomonadati</taxon>
        <taxon>Bacteroidota</taxon>
        <taxon>Flavobacteriia</taxon>
        <taxon>Flavobacteriales</taxon>
        <taxon>Flavobacteriaceae</taxon>
        <taxon>Flavivirga</taxon>
    </lineage>
</organism>
<protein>
    <submittedName>
        <fullName evidence="6">Allophanate hydrolase subunit 1</fullName>
    </submittedName>
</protein>
<keyword evidence="4" id="KW-0812">Transmembrane</keyword>
<keyword evidence="7" id="KW-1185">Reference proteome</keyword>
<dbReference type="GO" id="GO:0005524">
    <property type="term" value="F:ATP binding"/>
    <property type="evidence" value="ECO:0007669"/>
    <property type="project" value="UniProtKB-KW"/>
</dbReference>
<dbReference type="SUPFAM" id="SSF160467">
    <property type="entry name" value="PH0987 N-terminal domain-like"/>
    <property type="match status" value="1"/>
</dbReference>